<sequence>MTGNRYVLSNERGRKVRSRVEVMDAKQEGVGRAFNGEDVADLVDEFTGRYQLTAIERGLVKKAILYRLRRAEGDCVDVSDLGSGYLFLQRVPFSEFAEAITTQARG</sequence>
<organism evidence="1 2">
    <name type="scientific">Amphritea atlantica</name>
    <dbReference type="NCBI Taxonomy" id="355243"/>
    <lineage>
        <taxon>Bacteria</taxon>
        <taxon>Pseudomonadati</taxon>
        <taxon>Pseudomonadota</taxon>
        <taxon>Gammaproteobacteria</taxon>
        <taxon>Oceanospirillales</taxon>
        <taxon>Oceanospirillaceae</taxon>
        <taxon>Amphritea</taxon>
    </lineage>
</organism>
<evidence type="ECO:0000313" key="2">
    <source>
        <dbReference type="Proteomes" id="UP000198749"/>
    </source>
</evidence>
<protein>
    <submittedName>
        <fullName evidence="1">Uncharacterized protein</fullName>
    </submittedName>
</protein>
<dbReference type="AlphaFoldDB" id="A0A1H9GFC5"/>
<dbReference type="STRING" id="355243.SAMN03080615_01648"/>
<proteinExistence type="predicted"/>
<gene>
    <name evidence="1" type="ORF">SAMN03080615_01648</name>
</gene>
<evidence type="ECO:0000313" key="1">
    <source>
        <dbReference type="EMBL" id="SEQ48759.1"/>
    </source>
</evidence>
<reference evidence="2" key="1">
    <citation type="submission" date="2016-10" db="EMBL/GenBank/DDBJ databases">
        <authorList>
            <person name="Varghese N."/>
            <person name="Submissions S."/>
        </authorList>
    </citation>
    <scope>NUCLEOTIDE SEQUENCE [LARGE SCALE GENOMIC DNA]</scope>
    <source>
        <strain evidence="2">DSM 18887</strain>
    </source>
</reference>
<dbReference type="Proteomes" id="UP000198749">
    <property type="component" value="Unassembled WGS sequence"/>
</dbReference>
<keyword evidence="2" id="KW-1185">Reference proteome</keyword>
<name>A0A1H9GFC5_9GAMM</name>
<dbReference type="RefSeq" id="WP_091356473.1">
    <property type="nucleotide sequence ID" value="NZ_AP025284.1"/>
</dbReference>
<dbReference type="EMBL" id="FOGB01000004">
    <property type="protein sequence ID" value="SEQ48759.1"/>
    <property type="molecule type" value="Genomic_DNA"/>
</dbReference>
<accession>A0A1H9GFC5</accession>